<keyword evidence="11" id="KW-1185">Reference proteome</keyword>
<dbReference type="PANTHER" id="PTHR22594">
    <property type="entry name" value="ASPARTYL/LYSYL-TRNA SYNTHETASE"/>
    <property type="match status" value="1"/>
</dbReference>
<proteinExistence type="inferred from homology"/>
<dbReference type="NCBIfam" id="NF003037">
    <property type="entry name" value="PRK03932.1"/>
    <property type="match status" value="1"/>
</dbReference>
<sequence>MSEVVSVVAALKGQVAVGSQVTVRGWLRSKRDSKAGISFLAVHDGTAFDPIQAVVPSELDNYESQVLKLSTGCAVEVSGELVESQGKGQSVEIQATAVAVVGWVDDAESYPIAKKRHSFEYLRTQAHLRPRTNTFGAITRVRTTLANAIHNYFHGKGFNWINTPIITGSDCEGAGELFRVSTLDMANLPLTDQGAVDYGEDFFAGEAFLTVSGQLEVESYCLAMSKVYTFGPTFRAENSNTSRHLAEFWMVEPEIAFANLDDNADLAEDLLKHVFTRVLEECEDDMAFFAQRIDKTVIDRLRGVIDNSFERMDYADAIDILNKAGRKFEFPVEWGVDLASEHERFLAEEHVGRPVVLMNYPKDIKAFYMRLNDDEKTVAAMDVLAPGIGEIIGGSQREERLDVLDARMDAHLREELWWYRDLRRYGTVPHAGFGLGFERLLNYVTGMDNVRDAIPFPRTPGSAHF</sequence>
<comment type="subcellular location">
    <subcellularLocation>
        <location evidence="8">Cytoplasm</location>
    </subcellularLocation>
</comment>
<evidence type="ECO:0000256" key="5">
    <source>
        <dbReference type="ARBA" id="ARBA00022840"/>
    </source>
</evidence>
<evidence type="ECO:0000256" key="8">
    <source>
        <dbReference type="HAMAP-Rule" id="MF_00534"/>
    </source>
</evidence>
<dbReference type="GO" id="GO:0004816">
    <property type="term" value="F:asparagine-tRNA ligase activity"/>
    <property type="evidence" value="ECO:0007669"/>
    <property type="project" value="UniProtKB-UniRule"/>
</dbReference>
<dbReference type="OrthoDB" id="9762036at2"/>
<dbReference type="SUPFAM" id="SSF50249">
    <property type="entry name" value="Nucleic acid-binding proteins"/>
    <property type="match status" value="1"/>
</dbReference>
<evidence type="ECO:0000256" key="4">
    <source>
        <dbReference type="ARBA" id="ARBA00022741"/>
    </source>
</evidence>
<dbReference type="GO" id="GO:0005737">
    <property type="term" value="C:cytoplasm"/>
    <property type="evidence" value="ECO:0007669"/>
    <property type="project" value="UniProtKB-SubCell"/>
</dbReference>
<reference evidence="10 11" key="1">
    <citation type="submission" date="2018-07" db="EMBL/GenBank/DDBJ databases">
        <title>Halioglobus sp. genome submission.</title>
        <authorList>
            <person name="Ye M.-Q."/>
            <person name="Du Z.-J."/>
        </authorList>
    </citation>
    <scope>NUCLEOTIDE SEQUENCE [LARGE SCALE GENOMIC DNA]</scope>
    <source>
        <strain evidence="10 11">U0301</strain>
    </source>
</reference>
<evidence type="ECO:0000313" key="11">
    <source>
        <dbReference type="Proteomes" id="UP000265509"/>
    </source>
</evidence>
<dbReference type="EMBL" id="QRAN01000007">
    <property type="protein sequence ID" value="RLQ22364.1"/>
    <property type="molecule type" value="Genomic_DNA"/>
</dbReference>
<dbReference type="InterPro" id="IPR002312">
    <property type="entry name" value="Asp/Asn-tRNA-synth_IIb"/>
</dbReference>
<protein>
    <recommendedName>
        <fullName evidence="8">Asparagine--tRNA ligase</fullName>
        <ecNumber evidence="8">6.1.1.22</ecNumber>
    </recommendedName>
    <alternativeName>
        <fullName evidence="8">Asparaginyl-tRNA synthetase</fullName>
        <shortName evidence="8">AsnRS</shortName>
    </alternativeName>
</protein>
<dbReference type="InterPro" id="IPR006195">
    <property type="entry name" value="aa-tRNA-synth_II"/>
</dbReference>
<dbReference type="HAMAP" id="MF_00534">
    <property type="entry name" value="Asn_tRNA_synth"/>
    <property type="match status" value="1"/>
</dbReference>
<dbReference type="PRINTS" id="PR01042">
    <property type="entry name" value="TRNASYNTHASP"/>
</dbReference>
<dbReference type="SUPFAM" id="SSF55681">
    <property type="entry name" value="Class II aaRS and biotin synthetases"/>
    <property type="match status" value="1"/>
</dbReference>
<evidence type="ECO:0000256" key="2">
    <source>
        <dbReference type="ARBA" id="ARBA00022490"/>
    </source>
</evidence>
<evidence type="ECO:0000256" key="1">
    <source>
        <dbReference type="ARBA" id="ARBA00008226"/>
    </source>
</evidence>
<dbReference type="InterPro" id="IPR045864">
    <property type="entry name" value="aa-tRNA-synth_II/BPL/LPL"/>
</dbReference>
<dbReference type="Gene3D" id="3.30.930.10">
    <property type="entry name" value="Bira Bifunctional Protein, Domain 2"/>
    <property type="match status" value="1"/>
</dbReference>
<dbReference type="Pfam" id="PF00152">
    <property type="entry name" value="tRNA-synt_2"/>
    <property type="match status" value="1"/>
</dbReference>
<dbReference type="Gene3D" id="2.40.50.140">
    <property type="entry name" value="Nucleic acid-binding proteins"/>
    <property type="match status" value="1"/>
</dbReference>
<dbReference type="PANTHER" id="PTHR22594:SF34">
    <property type="entry name" value="ASPARAGINE--TRNA LIGASE, MITOCHONDRIAL-RELATED"/>
    <property type="match status" value="1"/>
</dbReference>
<comment type="subunit">
    <text evidence="8">Homodimer.</text>
</comment>
<dbReference type="EC" id="6.1.1.22" evidence="8"/>
<dbReference type="RefSeq" id="WP_117953837.1">
    <property type="nucleotide sequence ID" value="NZ_QRAN01000007.1"/>
</dbReference>
<accession>A0A3L7DYN1</accession>
<dbReference type="InterPro" id="IPR012340">
    <property type="entry name" value="NA-bd_OB-fold"/>
</dbReference>
<dbReference type="NCBIfam" id="TIGR00457">
    <property type="entry name" value="asnS"/>
    <property type="match status" value="1"/>
</dbReference>
<dbReference type="CDD" id="cd00776">
    <property type="entry name" value="AsxRS_core"/>
    <property type="match status" value="1"/>
</dbReference>
<dbReference type="GO" id="GO:0006421">
    <property type="term" value="P:asparaginyl-tRNA aminoacylation"/>
    <property type="evidence" value="ECO:0007669"/>
    <property type="project" value="UniProtKB-UniRule"/>
</dbReference>
<dbReference type="GO" id="GO:0005524">
    <property type="term" value="F:ATP binding"/>
    <property type="evidence" value="ECO:0007669"/>
    <property type="project" value="UniProtKB-UniRule"/>
</dbReference>
<dbReference type="InterPro" id="IPR004364">
    <property type="entry name" value="Aa-tRNA-synt_II"/>
</dbReference>
<evidence type="ECO:0000256" key="3">
    <source>
        <dbReference type="ARBA" id="ARBA00022598"/>
    </source>
</evidence>
<name>A0A3L7DYN1_9GAMM</name>
<dbReference type="AlphaFoldDB" id="A0A3L7DYN1"/>
<dbReference type="Pfam" id="PF01336">
    <property type="entry name" value="tRNA_anti-codon"/>
    <property type="match status" value="1"/>
</dbReference>
<comment type="catalytic activity">
    <reaction evidence="8">
        <text>tRNA(Asn) + L-asparagine + ATP = L-asparaginyl-tRNA(Asn) + AMP + diphosphate + H(+)</text>
        <dbReference type="Rhea" id="RHEA:11180"/>
        <dbReference type="Rhea" id="RHEA-COMP:9659"/>
        <dbReference type="Rhea" id="RHEA-COMP:9674"/>
        <dbReference type="ChEBI" id="CHEBI:15378"/>
        <dbReference type="ChEBI" id="CHEBI:30616"/>
        <dbReference type="ChEBI" id="CHEBI:33019"/>
        <dbReference type="ChEBI" id="CHEBI:58048"/>
        <dbReference type="ChEBI" id="CHEBI:78442"/>
        <dbReference type="ChEBI" id="CHEBI:78515"/>
        <dbReference type="ChEBI" id="CHEBI:456215"/>
        <dbReference type="EC" id="6.1.1.22"/>
    </reaction>
</comment>
<keyword evidence="4 8" id="KW-0547">Nucleotide-binding</keyword>
<evidence type="ECO:0000259" key="9">
    <source>
        <dbReference type="PROSITE" id="PS50862"/>
    </source>
</evidence>
<keyword evidence="2 8" id="KW-0963">Cytoplasm</keyword>
<evidence type="ECO:0000256" key="6">
    <source>
        <dbReference type="ARBA" id="ARBA00022917"/>
    </source>
</evidence>
<dbReference type="InterPro" id="IPR004365">
    <property type="entry name" value="NA-bd_OB_tRNA"/>
</dbReference>
<comment type="caution">
    <text evidence="10">The sequence shown here is derived from an EMBL/GenBank/DDBJ whole genome shotgun (WGS) entry which is preliminary data.</text>
</comment>
<dbReference type="InterPro" id="IPR004522">
    <property type="entry name" value="Asn-tRNA-ligase"/>
</dbReference>
<dbReference type="CDD" id="cd04318">
    <property type="entry name" value="EcAsnRS_like_N"/>
    <property type="match status" value="1"/>
</dbReference>
<organism evidence="10 11">
    <name type="scientific">Seongchinamella sediminis</name>
    <dbReference type="NCBI Taxonomy" id="2283635"/>
    <lineage>
        <taxon>Bacteria</taxon>
        <taxon>Pseudomonadati</taxon>
        <taxon>Pseudomonadota</taxon>
        <taxon>Gammaproteobacteria</taxon>
        <taxon>Cellvibrionales</taxon>
        <taxon>Halieaceae</taxon>
        <taxon>Seongchinamella</taxon>
    </lineage>
</organism>
<keyword evidence="7 8" id="KW-0030">Aminoacyl-tRNA synthetase</keyword>
<keyword evidence="5 8" id="KW-0067">ATP-binding</keyword>
<dbReference type="GO" id="GO:0003676">
    <property type="term" value="F:nucleic acid binding"/>
    <property type="evidence" value="ECO:0007669"/>
    <property type="project" value="InterPro"/>
</dbReference>
<dbReference type="PROSITE" id="PS50862">
    <property type="entry name" value="AA_TRNA_LIGASE_II"/>
    <property type="match status" value="1"/>
</dbReference>
<dbReference type="FunFam" id="3.30.930.10:FF:000016">
    <property type="entry name" value="Asparagine--tRNA ligase"/>
    <property type="match status" value="1"/>
</dbReference>
<evidence type="ECO:0000256" key="7">
    <source>
        <dbReference type="ARBA" id="ARBA00023146"/>
    </source>
</evidence>
<gene>
    <name evidence="8" type="primary">asnS</name>
    <name evidence="10" type="ORF">DWB85_08505</name>
</gene>
<keyword evidence="6 8" id="KW-0648">Protein biosynthesis</keyword>
<comment type="similarity">
    <text evidence="1 8">Belongs to the class-II aminoacyl-tRNA synthetase family.</text>
</comment>
<dbReference type="Proteomes" id="UP000265509">
    <property type="component" value="Unassembled WGS sequence"/>
</dbReference>
<evidence type="ECO:0000313" key="10">
    <source>
        <dbReference type="EMBL" id="RLQ22364.1"/>
    </source>
</evidence>
<feature type="domain" description="Aminoacyl-transfer RNA synthetases class-II family profile" evidence="9">
    <location>
        <begin position="106"/>
        <end position="455"/>
    </location>
</feature>
<keyword evidence="3 8" id="KW-0436">Ligase</keyword>